<feature type="transmembrane region" description="Helical" evidence="1">
    <location>
        <begin position="385"/>
        <end position="405"/>
    </location>
</feature>
<feature type="transmembrane region" description="Helical" evidence="1">
    <location>
        <begin position="148"/>
        <end position="170"/>
    </location>
</feature>
<feature type="transmembrane region" description="Helical" evidence="1">
    <location>
        <begin position="33"/>
        <end position="52"/>
    </location>
</feature>
<reference evidence="2" key="1">
    <citation type="submission" date="2019-09" db="EMBL/GenBank/DDBJ databases">
        <title>Genomic analysis of Haloferax sp. CBA1149.</title>
        <authorList>
            <person name="Roh S.W."/>
        </authorList>
    </citation>
    <scope>NUCLEOTIDE SEQUENCE</scope>
    <source>
        <strain evidence="2">CBA1149</strain>
    </source>
</reference>
<dbReference type="InterPro" id="IPR010640">
    <property type="entry name" value="Low_temperature_requirement_A"/>
</dbReference>
<keyword evidence="1" id="KW-0472">Membrane</keyword>
<feature type="transmembrane region" description="Helical" evidence="1">
    <location>
        <begin position="288"/>
        <end position="315"/>
    </location>
</feature>
<comment type="caution">
    <text evidence="2">The sequence shown here is derived from an EMBL/GenBank/DDBJ whole genome shotgun (WGS) entry which is preliminary data.</text>
</comment>
<dbReference type="Pfam" id="PF06772">
    <property type="entry name" value="LtrA"/>
    <property type="match status" value="1"/>
</dbReference>
<evidence type="ECO:0000313" key="2">
    <source>
        <dbReference type="EMBL" id="KAB1187630.1"/>
    </source>
</evidence>
<accession>A0A643JTP3</accession>
<feature type="transmembrane region" description="Helical" evidence="1">
    <location>
        <begin position="327"/>
        <end position="349"/>
    </location>
</feature>
<keyword evidence="1" id="KW-0812">Transmembrane</keyword>
<feature type="transmembrane region" description="Helical" evidence="1">
    <location>
        <begin position="88"/>
        <end position="105"/>
    </location>
</feature>
<feature type="transmembrane region" description="Helical" evidence="1">
    <location>
        <begin position="117"/>
        <end position="136"/>
    </location>
</feature>
<dbReference type="EMBL" id="VZUS01000001">
    <property type="protein sequence ID" value="KAB1187630.1"/>
    <property type="molecule type" value="Genomic_DNA"/>
</dbReference>
<feature type="transmembrane region" description="Helical" evidence="1">
    <location>
        <begin position="176"/>
        <end position="201"/>
    </location>
</feature>
<evidence type="ECO:0000256" key="1">
    <source>
        <dbReference type="SAM" id="Phobius"/>
    </source>
</evidence>
<protein>
    <submittedName>
        <fullName evidence="2">Low temperature requirement protein A</fullName>
    </submittedName>
</protein>
<dbReference type="AlphaFoldDB" id="A0A643JTP3"/>
<dbReference type="PANTHER" id="PTHR36840:SF1">
    <property type="entry name" value="BLL5714 PROTEIN"/>
    <property type="match status" value="1"/>
</dbReference>
<sequence length="418" mass="45723">MASNTQGMRRWLKRSPSVYTAEGSPRHASWLELFFDLVFVVAIAEIGTNLHHNLTLEGLLYFTGIFALVWWVWLDFSYYADLYADEDAFSRMSLIAVMFVIIFLSQTIDGVFHGDTFTFGAIVLFLRLVLTALYLRPGPTVADAETKWFVATWATSELLTTSVWAASLFVPDPLRFGLWMVAFGINMVGVAVMYVVFDNVLVQVSHFPERLGLITIIVLGETILAVSFGTSIATTGLHVRPGPLLVGLAGFVVAVGAWWLYFEQFDEDVIDRALTAPPDRLYRARQAALTYVFSHFLVHIGIVAAGVGVVFAIEATTEGIPLEADSRLVLCGGAAAFLAGCLIIHRAILQVSHDNPFDTHVLVARLAAMAILVALIPYGGMFSPLGLISVVAVVFVFLVGFETLIHPWADTALDLSGA</sequence>
<gene>
    <name evidence="2" type="ORF">Hfx1149_06135</name>
</gene>
<dbReference type="PANTHER" id="PTHR36840">
    <property type="entry name" value="BLL5714 PROTEIN"/>
    <property type="match status" value="1"/>
</dbReference>
<feature type="transmembrane region" description="Helical" evidence="1">
    <location>
        <begin position="213"/>
        <end position="232"/>
    </location>
</feature>
<proteinExistence type="predicted"/>
<feature type="transmembrane region" description="Helical" evidence="1">
    <location>
        <begin position="244"/>
        <end position="262"/>
    </location>
</feature>
<keyword evidence="1" id="KW-1133">Transmembrane helix</keyword>
<feature type="transmembrane region" description="Helical" evidence="1">
    <location>
        <begin position="361"/>
        <end position="379"/>
    </location>
</feature>
<name>A0A643JTP3_9EURY</name>
<feature type="transmembrane region" description="Helical" evidence="1">
    <location>
        <begin position="58"/>
        <end position="76"/>
    </location>
</feature>
<dbReference type="RefSeq" id="WP_151136490.1">
    <property type="nucleotide sequence ID" value="NZ_VZUS01000001.1"/>
</dbReference>
<organism evidence="2">
    <name type="scientific">Haloferax sp. CBA1149</name>
    <dbReference type="NCBI Taxonomy" id="2650753"/>
    <lineage>
        <taxon>Archaea</taxon>
        <taxon>Methanobacteriati</taxon>
        <taxon>Methanobacteriota</taxon>
        <taxon>Stenosarchaea group</taxon>
        <taxon>Halobacteria</taxon>
        <taxon>Halobacteriales</taxon>
        <taxon>Haloferacaceae</taxon>
        <taxon>Haloferax</taxon>
    </lineage>
</organism>